<dbReference type="Gene3D" id="2.60.120.260">
    <property type="entry name" value="Galactose-binding domain-like"/>
    <property type="match status" value="2"/>
</dbReference>
<evidence type="ECO:0000256" key="2">
    <source>
        <dbReference type="ARBA" id="ARBA00007401"/>
    </source>
</evidence>
<dbReference type="PROSITE" id="PS50022">
    <property type="entry name" value="FA58C_3"/>
    <property type="match status" value="1"/>
</dbReference>
<dbReference type="PANTHER" id="PTHR46323:SF2">
    <property type="entry name" value="BETA-GALACTOSIDASE"/>
    <property type="match status" value="1"/>
</dbReference>
<dbReference type="EC" id="3.2.1.23" evidence="3"/>
<dbReference type="Proteomes" id="UP000188273">
    <property type="component" value="Chromosome"/>
</dbReference>
<keyword evidence="9" id="KW-1185">Reference proteome</keyword>
<dbReference type="GO" id="GO:0005990">
    <property type="term" value="P:lactose catabolic process"/>
    <property type="evidence" value="ECO:0007669"/>
    <property type="project" value="TreeGrafter"/>
</dbReference>
<reference evidence="9" key="1">
    <citation type="submission" date="2017-02" db="EMBL/GenBank/DDBJ databases">
        <title>Comparative genomics and description of representatives of a novel lineage of planctomycetes thriving in anoxic sediments.</title>
        <authorList>
            <person name="Spring S."/>
            <person name="Bunk B."/>
            <person name="Sproer C."/>
            <person name="Klenk H.-P."/>
        </authorList>
    </citation>
    <scope>NUCLEOTIDE SEQUENCE [LARGE SCALE GENOMIC DNA]</scope>
    <source>
        <strain evidence="9">L21-RPul-D3</strain>
    </source>
</reference>
<dbReference type="GO" id="GO:0004565">
    <property type="term" value="F:beta-galactosidase activity"/>
    <property type="evidence" value="ECO:0007669"/>
    <property type="project" value="UniProtKB-EC"/>
</dbReference>
<comment type="similarity">
    <text evidence="2">Belongs to the glycosyl hydrolase 2 family.</text>
</comment>
<feature type="signal peptide" evidence="6">
    <location>
        <begin position="1"/>
        <end position="20"/>
    </location>
</feature>
<evidence type="ECO:0000313" key="8">
    <source>
        <dbReference type="EMBL" id="AQQ10145.1"/>
    </source>
</evidence>
<keyword evidence="5 8" id="KW-0326">Glycosidase</keyword>
<dbReference type="RefSeq" id="WP_077541080.1">
    <property type="nucleotide sequence ID" value="NZ_CP019633.1"/>
</dbReference>
<gene>
    <name evidence="8" type="primary">cbgA_1</name>
    <name evidence="8" type="ORF">L21SP3_01971</name>
</gene>
<dbReference type="EMBL" id="CP019633">
    <property type="protein sequence ID" value="AQQ10145.1"/>
    <property type="molecule type" value="Genomic_DNA"/>
</dbReference>
<proteinExistence type="inferred from homology"/>
<keyword evidence="4 8" id="KW-0378">Hydrolase</keyword>
<evidence type="ECO:0000256" key="3">
    <source>
        <dbReference type="ARBA" id="ARBA00012756"/>
    </source>
</evidence>
<sequence precursor="true">MKFYSAAAVLLAAVCINAQTIDLSGQWRFSLDEKDVGVSKEWFSGELPGDDTLRLPGAIQSQGYGEEPGPDTEWVGDVRQDVWDAPKYEPYRTEENFKFPFFLQPDKYYKGPAWQQKTVTIPQDWQGKHITLTLERPHWETTVWVDSKKAGSCDYLSTPHRYDLSDLLTPGRHRITIRVDNRMIVDVGHNSHSVTDHTQSNWNGIVGSLKLCAEDPVFIDDMQVYPNIEASSAKVKIKINNNDGGNRETRLIVKAFSDNKLACSESKKLELEGKTASAEFVLSGLEERWDEFSPNLYRVEAELKAGKFISKADDHFGMREIETRGSKFYLNGRHIFFRGTLECCIFPKTGYPPTSVDEWERIIKICKAHGLNHIRFHSWCPPEAAFEAADRLGFYYQVECSSWANQSTKLGVGLPIDEWIYDEADAVLKEYGNHPSFVLFAYGNEPGGPQRGGKFLKDWVNHYKHKDSRRLVTSAAGWPVIEQNQFHVTHHNVRIQGWGEELNSRINSKPPETQTDYSSPVSKYSNTPIISHEIGQWCVYPNFDEIKKYDGYLKPKNFEVFRDLLKDKGMLDQAEDFLMASGKLQTLCYKEDIESALRTEGFGGFQLLDLHDFPGQGTALIGVLDPFWDSKPYVSPEEYKQFSGAIVPLARMAKRTFTTSGTFNAQIDVSHFGPENLNNAKLHWSLENQNGKVFKKGLMWKYSMPAGGLYTLGDISFELSGLPAPAKYTLKTEIEETNAKNSWDIWVYPEEVNMEKGKVLEASSLNPEVLKHLSRGGDVLLEIDPSLVKTDVELGFSSIFWNTAWTQGQAPHTLGILCDPEHPALKHFPTEYHSNWQWSDPIRHAAAMKLERLPDGIDPIVQVVPDWFAPEKLGLAFEAKVGGGSLLAVSIDMKEDMLRRLPSRQLKASLLSYMNSDKFSPDTSVSAEQIQKLFREPGFMDMAGAEVVKTNSAHSGRGGANVLDGNPNTIWHTSWGQGKIPHPHEIHLKIDYPAKVKGLKILPRQDGNKNGLIKKCSIYAKLSGSWGKPVWQGSFERNMDEKSVSFDKPVKAKHFRIVSEEGFADDQYSSIAEIELLPAE</sequence>
<dbReference type="GO" id="GO:0009341">
    <property type="term" value="C:beta-galactosidase complex"/>
    <property type="evidence" value="ECO:0007669"/>
    <property type="project" value="TreeGrafter"/>
</dbReference>
<dbReference type="InterPro" id="IPR006102">
    <property type="entry name" value="Ig-like_GH2"/>
</dbReference>
<accession>A0A1Q2HSC9</accession>
<dbReference type="KEGG" id="pbu:L21SP3_01971"/>
<evidence type="ECO:0000313" key="9">
    <source>
        <dbReference type="Proteomes" id="UP000188273"/>
    </source>
</evidence>
<dbReference type="InterPro" id="IPR000421">
    <property type="entry name" value="FA58C"/>
</dbReference>
<dbReference type="Gene3D" id="2.60.40.10">
    <property type="entry name" value="Immunoglobulins"/>
    <property type="match status" value="1"/>
</dbReference>
<evidence type="ECO:0000256" key="1">
    <source>
        <dbReference type="ARBA" id="ARBA00001412"/>
    </source>
</evidence>
<comment type="catalytic activity">
    <reaction evidence="1">
        <text>Hydrolysis of terminal non-reducing beta-D-galactose residues in beta-D-galactosides.</text>
        <dbReference type="EC" id="3.2.1.23"/>
    </reaction>
</comment>
<organism evidence="8 9">
    <name type="scientific">Sedimentisphaera cyanobacteriorum</name>
    <dbReference type="NCBI Taxonomy" id="1940790"/>
    <lineage>
        <taxon>Bacteria</taxon>
        <taxon>Pseudomonadati</taxon>
        <taxon>Planctomycetota</taxon>
        <taxon>Phycisphaerae</taxon>
        <taxon>Sedimentisphaerales</taxon>
        <taxon>Sedimentisphaeraceae</taxon>
        <taxon>Sedimentisphaera</taxon>
    </lineage>
</organism>
<dbReference type="Pfam" id="PF00703">
    <property type="entry name" value="Glyco_hydro_2"/>
    <property type="match status" value="1"/>
</dbReference>
<dbReference type="InterPro" id="IPR006103">
    <property type="entry name" value="Glyco_hydro_2_cat"/>
</dbReference>
<protein>
    <recommendedName>
        <fullName evidence="3">beta-galactosidase</fullName>
        <ecNumber evidence="3">3.2.1.23</ecNumber>
    </recommendedName>
</protein>
<dbReference type="SUPFAM" id="SSF51445">
    <property type="entry name" value="(Trans)glycosidases"/>
    <property type="match status" value="1"/>
</dbReference>
<keyword evidence="6" id="KW-0732">Signal</keyword>
<feature type="chain" id="PRO_5012953129" description="beta-galactosidase" evidence="6">
    <location>
        <begin position="21"/>
        <end position="1080"/>
    </location>
</feature>
<dbReference type="Gene3D" id="3.20.20.80">
    <property type="entry name" value="Glycosidases"/>
    <property type="match status" value="1"/>
</dbReference>
<dbReference type="PANTHER" id="PTHR46323">
    <property type="entry name" value="BETA-GALACTOSIDASE"/>
    <property type="match status" value="1"/>
</dbReference>
<dbReference type="InterPro" id="IPR017853">
    <property type="entry name" value="GH"/>
</dbReference>
<evidence type="ECO:0000256" key="4">
    <source>
        <dbReference type="ARBA" id="ARBA00022801"/>
    </source>
</evidence>
<dbReference type="SUPFAM" id="SSF49785">
    <property type="entry name" value="Galactose-binding domain-like"/>
    <property type="match status" value="2"/>
</dbReference>
<dbReference type="Pfam" id="PF00754">
    <property type="entry name" value="F5_F8_type_C"/>
    <property type="match status" value="1"/>
</dbReference>
<evidence type="ECO:0000256" key="5">
    <source>
        <dbReference type="ARBA" id="ARBA00023295"/>
    </source>
</evidence>
<name>A0A1Q2HSC9_9BACT</name>
<feature type="domain" description="F5/8 type C" evidence="7">
    <location>
        <begin position="927"/>
        <end position="1079"/>
    </location>
</feature>
<dbReference type="InterPro" id="IPR050347">
    <property type="entry name" value="Bact_Beta-galactosidase"/>
</dbReference>
<dbReference type="InterPro" id="IPR008979">
    <property type="entry name" value="Galactose-bd-like_sf"/>
</dbReference>
<dbReference type="InterPro" id="IPR013783">
    <property type="entry name" value="Ig-like_fold"/>
</dbReference>
<dbReference type="AlphaFoldDB" id="A0A1Q2HSC9"/>
<dbReference type="InterPro" id="IPR036156">
    <property type="entry name" value="Beta-gal/glucu_dom_sf"/>
</dbReference>
<dbReference type="STRING" id="1940790.L21SP3_01971"/>
<evidence type="ECO:0000259" key="7">
    <source>
        <dbReference type="PROSITE" id="PS50022"/>
    </source>
</evidence>
<dbReference type="OrthoDB" id="9814867at2"/>
<evidence type="ECO:0000256" key="6">
    <source>
        <dbReference type="SAM" id="SignalP"/>
    </source>
</evidence>
<dbReference type="Pfam" id="PF02836">
    <property type="entry name" value="Glyco_hydro_2_C"/>
    <property type="match status" value="1"/>
</dbReference>
<dbReference type="SUPFAM" id="SSF49303">
    <property type="entry name" value="beta-Galactosidase/glucuronidase domain"/>
    <property type="match status" value="1"/>
</dbReference>